<feature type="transmembrane region" description="Helical" evidence="6">
    <location>
        <begin position="15"/>
        <end position="33"/>
    </location>
</feature>
<keyword evidence="4 6" id="KW-1133">Transmembrane helix</keyword>
<dbReference type="KEGG" id="luo:HHL09_19965"/>
<feature type="domain" description="RDD" evidence="7">
    <location>
        <begin position="9"/>
        <end position="145"/>
    </location>
</feature>
<dbReference type="PANTHER" id="PTHR36115:SF4">
    <property type="entry name" value="MEMBRANE PROTEIN"/>
    <property type="match status" value="1"/>
</dbReference>
<dbReference type="EMBL" id="CP051774">
    <property type="protein sequence ID" value="QJE97965.1"/>
    <property type="molecule type" value="Genomic_DNA"/>
</dbReference>
<dbReference type="Pfam" id="PF06271">
    <property type="entry name" value="RDD"/>
    <property type="match status" value="1"/>
</dbReference>
<keyword evidence="5 6" id="KW-0472">Membrane</keyword>
<evidence type="ECO:0000256" key="6">
    <source>
        <dbReference type="SAM" id="Phobius"/>
    </source>
</evidence>
<protein>
    <submittedName>
        <fullName evidence="8">RDD family protein</fullName>
    </submittedName>
</protein>
<evidence type="ECO:0000256" key="5">
    <source>
        <dbReference type="ARBA" id="ARBA00023136"/>
    </source>
</evidence>
<evidence type="ECO:0000313" key="9">
    <source>
        <dbReference type="Proteomes" id="UP000501812"/>
    </source>
</evidence>
<evidence type="ECO:0000256" key="1">
    <source>
        <dbReference type="ARBA" id="ARBA00004651"/>
    </source>
</evidence>
<organism evidence="8 9">
    <name type="scientific">Luteolibacter luteus</name>
    <dbReference type="NCBI Taxonomy" id="2728835"/>
    <lineage>
        <taxon>Bacteria</taxon>
        <taxon>Pseudomonadati</taxon>
        <taxon>Verrucomicrobiota</taxon>
        <taxon>Verrucomicrobiia</taxon>
        <taxon>Verrucomicrobiales</taxon>
        <taxon>Verrucomicrobiaceae</taxon>
        <taxon>Luteolibacter</taxon>
    </lineage>
</organism>
<dbReference type="InterPro" id="IPR010432">
    <property type="entry name" value="RDD"/>
</dbReference>
<feature type="transmembrane region" description="Helical" evidence="6">
    <location>
        <begin position="115"/>
        <end position="134"/>
    </location>
</feature>
<sequence length="152" mass="16963">MLYLTYRPANGFKRVMAYMIDVLPIFLLLYFASTKFFGINPFESGSLGSTPKHPAAVVHLVIAASAFTLWVFYCALAELSPWRGTYGKVIMGIRVRGLDRDNHSLNLKQVSSRNAAKFLSAIPCFLGFFAAFFTNGNRAWHDSLSKTAVAER</sequence>
<evidence type="ECO:0000256" key="2">
    <source>
        <dbReference type="ARBA" id="ARBA00022475"/>
    </source>
</evidence>
<feature type="transmembrane region" description="Helical" evidence="6">
    <location>
        <begin position="53"/>
        <end position="76"/>
    </location>
</feature>
<evidence type="ECO:0000256" key="3">
    <source>
        <dbReference type="ARBA" id="ARBA00022692"/>
    </source>
</evidence>
<gene>
    <name evidence="8" type="ORF">HHL09_19965</name>
</gene>
<evidence type="ECO:0000313" key="8">
    <source>
        <dbReference type="EMBL" id="QJE97965.1"/>
    </source>
</evidence>
<proteinExistence type="predicted"/>
<dbReference type="PANTHER" id="PTHR36115">
    <property type="entry name" value="PROLINE-RICH ANTIGEN HOMOLOG-RELATED"/>
    <property type="match status" value="1"/>
</dbReference>
<accession>A0A858RMN0</accession>
<dbReference type="RefSeq" id="WP_169456391.1">
    <property type="nucleotide sequence ID" value="NZ_CP051774.1"/>
</dbReference>
<evidence type="ECO:0000256" key="4">
    <source>
        <dbReference type="ARBA" id="ARBA00022989"/>
    </source>
</evidence>
<dbReference type="GO" id="GO:0005886">
    <property type="term" value="C:plasma membrane"/>
    <property type="evidence" value="ECO:0007669"/>
    <property type="project" value="UniProtKB-SubCell"/>
</dbReference>
<keyword evidence="9" id="KW-1185">Reference proteome</keyword>
<dbReference type="InterPro" id="IPR051791">
    <property type="entry name" value="Pra-immunoreactive"/>
</dbReference>
<evidence type="ECO:0000259" key="7">
    <source>
        <dbReference type="Pfam" id="PF06271"/>
    </source>
</evidence>
<comment type="subcellular location">
    <subcellularLocation>
        <location evidence="1">Cell membrane</location>
        <topology evidence="1">Multi-pass membrane protein</topology>
    </subcellularLocation>
</comment>
<dbReference type="Proteomes" id="UP000501812">
    <property type="component" value="Chromosome"/>
</dbReference>
<keyword evidence="2" id="KW-1003">Cell membrane</keyword>
<reference evidence="8 9" key="1">
    <citation type="submission" date="2020-04" db="EMBL/GenBank/DDBJ databases">
        <title>Luteolibacter sp. G-1-1-1 isolated from soil.</title>
        <authorList>
            <person name="Dahal R.H."/>
        </authorList>
    </citation>
    <scope>NUCLEOTIDE SEQUENCE [LARGE SCALE GENOMIC DNA]</scope>
    <source>
        <strain evidence="8 9">G-1-1-1</strain>
    </source>
</reference>
<dbReference type="AlphaFoldDB" id="A0A858RMN0"/>
<keyword evidence="3 6" id="KW-0812">Transmembrane</keyword>
<name>A0A858RMN0_9BACT</name>